<feature type="compositionally biased region" description="Low complexity" evidence="1">
    <location>
        <begin position="290"/>
        <end position="313"/>
    </location>
</feature>
<organism evidence="2 3">
    <name type="scientific">Lichtheimia ornata</name>
    <dbReference type="NCBI Taxonomy" id="688661"/>
    <lineage>
        <taxon>Eukaryota</taxon>
        <taxon>Fungi</taxon>
        <taxon>Fungi incertae sedis</taxon>
        <taxon>Mucoromycota</taxon>
        <taxon>Mucoromycotina</taxon>
        <taxon>Mucoromycetes</taxon>
        <taxon>Mucorales</taxon>
        <taxon>Lichtheimiaceae</taxon>
        <taxon>Lichtheimia</taxon>
    </lineage>
</organism>
<sequence length="355" mass="39712">MSDRLVSSLLFRRGRSVQRLRKTDHRDKSSNHIHHTLPPSPLSSSSYQQRQTLPPPQPQPRLDAKKRFAKVISCLRFIHKGKRNDRNAHDDDIETTMNNDDTVASQRFMDEALPSPPPTPQQQICSRNELQRTSAEYHPLPSPDIVYGGALSPPPRHHRTVREQFSASMFEDHPERYNDNETPYKIRKRPALLKRTASMNGHLRLSIDVDQHYNTSSAITDASSTTDDVTTTAASSSFLPTQPRSIPISTHHHHHLQSLADPSSIVTDSSSTTADESLFCHGPFPSSTLLPLSSTSPLEQQQQQQQDELGSSTTTVVDDDKAQYDAVVAGTIGRSSRVRKPYCQRSWIANAIAST</sequence>
<evidence type="ECO:0000313" key="3">
    <source>
        <dbReference type="Proteomes" id="UP001234581"/>
    </source>
</evidence>
<keyword evidence="3" id="KW-1185">Reference proteome</keyword>
<reference evidence="2 3" key="1">
    <citation type="submission" date="2023-03" db="EMBL/GenBank/DDBJ databases">
        <title>Genome sequence of Lichtheimia ornata CBS 291.66.</title>
        <authorList>
            <person name="Mohabir J.T."/>
            <person name="Shea T.P."/>
            <person name="Kurbessoian T."/>
            <person name="Berby B."/>
            <person name="Fontaine J."/>
            <person name="Livny J."/>
            <person name="Gnirke A."/>
            <person name="Stajich J.E."/>
            <person name="Cuomo C.A."/>
        </authorList>
    </citation>
    <scope>NUCLEOTIDE SEQUENCE [LARGE SCALE GENOMIC DNA]</scope>
    <source>
        <strain evidence="2">CBS 291.66</strain>
    </source>
</reference>
<dbReference type="Proteomes" id="UP001234581">
    <property type="component" value="Unassembled WGS sequence"/>
</dbReference>
<evidence type="ECO:0000256" key="1">
    <source>
        <dbReference type="SAM" id="MobiDB-lite"/>
    </source>
</evidence>
<feature type="region of interest" description="Disordered" evidence="1">
    <location>
        <begin position="233"/>
        <end position="270"/>
    </location>
</feature>
<protein>
    <submittedName>
        <fullName evidence="2">Uncharacterized protein</fullName>
    </submittedName>
</protein>
<feature type="compositionally biased region" description="Polar residues" evidence="1">
    <location>
        <begin position="238"/>
        <end position="248"/>
    </location>
</feature>
<accession>A0AAD7V984</accession>
<proteinExistence type="predicted"/>
<feature type="region of interest" description="Disordered" evidence="1">
    <location>
        <begin position="290"/>
        <end position="317"/>
    </location>
</feature>
<feature type="compositionally biased region" description="Polar residues" evidence="1">
    <location>
        <begin position="260"/>
        <end position="270"/>
    </location>
</feature>
<feature type="compositionally biased region" description="Low complexity" evidence="1">
    <location>
        <begin position="42"/>
        <end position="52"/>
    </location>
</feature>
<name>A0AAD7V984_9FUNG</name>
<gene>
    <name evidence="2" type="ORF">O0I10_003409</name>
</gene>
<dbReference type="RefSeq" id="XP_058345679.1">
    <property type="nucleotide sequence ID" value="XM_058483480.1"/>
</dbReference>
<dbReference type="AlphaFoldDB" id="A0AAD7V984"/>
<feature type="region of interest" description="Disordered" evidence="1">
    <location>
        <begin position="17"/>
        <end position="63"/>
    </location>
</feature>
<evidence type="ECO:0000313" key="2">
    <source>
        <dbReference type="EMBL" id="KAJ8660766.1"/>
    </source>
</evidence>
<comment type="caution">
    <text evidence="2">The sequence shown here is derived from an EMBL/GenBank/DDBJ whole genome shotgun (WGS) entry which is preliminary data.</text>
</comment>
<dbReference type="EMBL" id="JARTCD010000011">
    <property type="protein sequence ID" value="KAJ8660766.1"/>
    <property type="molecule type" value="Genomic_DNA"/>
</dbReference>
<dbReference type="GeneID" id="83210822"/>